<name>A0A6P7GYW5_DIAVI</name>
<feature type="domain" description="Transposase Tc1-like" evidence="1">
    <location>
        <begin position="48"/>
        <end position="114"/>
    </location>
</feature>
<dbReference type="GO" id="GO:0015074">
    <property type="term" value="P:DNA integration"/>
    <property type="evidence" value="ECO:0007669"/>
    <property type="project" value="InterPro"/>
</dbReference>
<dbReference type="Gene3D" id="3.30.420.10">
    <property type="entry name" value="Ribonuclease H-like superfamily/Ribonuclease H"/>
    <property type="match status" value="1"/>
</dbReference>
<reference evidence="2" key="1">
    <citation type="submission" date="2025-08" db="UniProtKB">
        <authorList>
            <consortium name="RefSeq"/>
        </authorList>
    </citation>
    <scope>IDENTIFICATION</scope>
    <source>
        <tissue evidence="2">Whole insect</tissue>
    </source>
</reference>
<evidence type="ECO:0000259" key="1">
    <source>
        <dbReference type="Pfam" id="PF01498"/>
    </source>
</evidence>
<dbReference type="RefSeq" id="XP_028154931.1">
    <property type="nucleotide sequence ID" value="XM_028299130.1"/>
</dbReference>
<evidence type="ECO:0000313" key="2">
    <source>
        <dbReference type="RefSeq" id="XP_028154931.1"/>
    </source>
</evidence>
<dbReference type="InterPro" id="IPR036397">
    <property type="entry name" value="RNaseH_sf"/>
</dbReference>
<organism evidence="2">
    <name type="scientific">Diabrotica virgifera virgifera</name>
    <name type="common">western corn rootworm</name>
    <dbReference type="NCBI Taxonomy" id="50390"/>
    <lineage>
        <taxon>Eukaryota</taxon>
        <taxon>Metazoa</taxon>
        <taxon>Ecdysozoa</taxon>
        <taxon>Arthropoda</taxon>
        <taxon>Hexapoda</taxon>
        <taxon>Insecta</taxon>
        <taxon>Pterygota</taxon>
        <taxon>Neoptera</taxon>
        <taxon>Endopterygota</taxon>
        <taxon>Coleoptera</taxon>
        <taxon>Polyphaga</taxon>
        <taxon>Cucujiformia</taxon>
        <taxon>Chrysomeloidea</taxon>
        <taxon>Chrysomelidae</taxon>
        <taxon>Galerucinae</taxon>
        <taxon>Diabroticina</taxon>
        <taxon>Diabroticites</taxon>
        <taxon>Diabrotica</taxon>
    </lineage>
</organism>
<dbReference type="GO" id="GO:0006313">
    <property type="term" value="P:DNA transposition"/>
    <property type="evidence" value="ECO:0007669"/>
    <property type="project" value="InterPro"/>
</dbReference>
<dbReference type="InParanoid" id="A0A6P7GYW5"/>
<sequence length="140" mass="15830">MVRIHLNDAQKARAIAKLEEGWSLRQVAADLNLGGSRGQKISTDQQDEMLVDYLRESPFATAQKASEETAFPGSIRTARKRIKASGLINCAAARKPFLTEDHKRRRVKFCNEFINRDENFWSRVAFSDEETAFPGSIRTA</sequence>
<proteinExistence type="predicted"/>
<dbReference type="InterPro" id="IPR002492">
    <property type="entry name" value="Transposase_Tc1-like"/>
</dbReference>
<accession>A0A6P7GYW5</accession>
<dbReference type="AlphaFoldDB" id="A0A6P7GYW5"/>
<feature type="non-terminal residue" evidence="2">
    <location>
        <position position="140"/>
    </location>
</feature>
<dbReference type="GO" id="GO:0003677">
    <property type="term" value="F:DNA binding"/>
    <property type="evidence" value="ECO:0007669"/>
    <property type="project" value="InterPro"/>
</dbReference>
<dbReference type="Pfam" id="PF01498">
    <property type="entry name" value="HTH_Tnp_Tc3_2"/>
    <property type="match status" value="1"/>
</dbReference>
<gene>
    <name evidence="2" type="primary">LOC114348589</name>
</gene>
<protein>
    <submittedName>
        <fullName evidence="2">Uncharacterized protein LOC114348589</fullName>
    </submittedName>
</protein>